<sequence length="453" mass="52020">MAQKTESVDFSIYWHSPSQQEIFACKTKNITVRCGRRYGKTKGAMQKMASICILQKDSKHLWVDVTQGNIEKYFDEHMRPILDSSLYHWNKQQKILTFHKGIGSVVHFGSIQKPENLEGFGYHYVWLNEAGIILKGTKGEKLWNNTIRPMTIEYGGAQVWFIGTPKGQGLFSDFIKNGQDPNKPDWIDFHRTSYDNPLIGDKEIDELVEDLPARSVRQEIFAEVLDDDDSDPIISYEVGKKALDTVNPHTEDYNIIWGLDVAMFGDDNTALCKRRFNYLYEQVKMIHGLDTIQISEWLQKDYVNAPDNLKPHEILVDAHGVGAGVYDQCKRLGLPVRRVMVSNKPLDTDKFFQKRDELWDKARKWLVDGGSINGDRELFIELIKPVHDREFFERHGKLKVESKKNMRKRLGAEGHSPDKGDAFVLTFAAGVERKRKPVSLTMKQKLKGTGWAA</sequence>
<dbReference type="Pfam" id="PF03237">
    <property type="entry name" value="Terminase_6N"/>
    <property type="match status" value="1"/>
</dbReference>
<accession>A0A0F9C549</accession>
<gene>
    <name evidence="1" type="ORF">LCGC14_2367220</name>
</gene>
<organism evidence="1">
    <name type="scientific">marine sediment metagenome</name>
    <dbReference type="NCBI Taxonomy" id="412755"/>
    <lineage>
        <taxon>unclassified sequences</taxon>
        <taxon>metagenomes</taxon>
        <taxon>ecological metagenomes</taxon>
    </lineage>
</organism>
<dbReference type="InterPro" id="IPR027417">
    <property type="entry name" value="P-loop_NTPase"/>
</dbReference>
<proteinExistence type="predicted"/>
<dbReference type="Gene3D" id="3.30.420.240">
    <property type="match status" value="1"/>
</dbReference>
<reference evidence="1" key="1">
    <citation type="journal article" date="2015" name="Nature">
        <title>Complex archaea that bridge the gap between prokaryotes and eukaryotes.</title>
        <authorList>
            <person name="Spang A."/>
            <person name="Saw J.H."/>
            <person name="Jorgensen S.L."/>
            <person name="Zaremba-Niedzwiedzka K."/>
            <person name="Martijn J."/>
            <person name="Lind A.E."/>
            <person name="van Eijk R."/>
            <person name="Schleper C."/>
            <person name="Guy L."/>
            <person name="Ettema T.J."/>
        </authorList>
    </citation>
    <scope>NUCLEOTIDE SEQUENCE</scope>
</reference>
<protein>
    <submittedName>
        <fullName evidence="1">Uncharacterized protein</fullName>
    </submittedName>
</protein>
<comment type="caution">
    <text evidence="1">The sequence shown here is derived from an EMBL/GenBank/DDBJ whole genome shotgun (WGS) entry which is preliminary data.</text>
</comment>
<dbReference type="AlphaFoldDB" id="A0A0F9C549"/>
<dbReference type="EMBL" id="LAZR01034815">
    <property type="protein sequence ID" value="KKL42999.1"/>
    <property type="molecule type" value="Genomic_DNA"/>
</dbReference>
<evidence type="ECO:0000313" key="1">
    <source>
        <dbReference type="EMBL" id="KKL42999.1"/>
    </source>
</evidence>
<dbReference type="Gene3D" id="3.40.50.300">
    <property type="entry name" value="P-loop containing nucleotide triphosphate hydrolases"/>
    <property type="match status" value="1"/>
</dbReference>
<name>A0A0F9C549_9ZZZZ</name>